<evidence type="ECO:0000313" key="7">
    <source>
        <dbReference type="Proteomes" id="UP000315522"/>
    </source>
</evidence>
<feature type="domain" description="MYND-type" evidence="5">
    <location>
        <begin position="29"/>
        <end position="68"/>
    </location>
</feature>
<keyword evidence="3" id="KW-0862">Zinc</keyword>
<name>A0A559MDC6_9HELO</name>
<evidence type="ECO:0000256" key="3">
    <source>
        <dbReference type="ARBA" id="ARBA00022833"/>
    </source>
</evidence>
<dbReference type="SUPFAM" id="SSF144232">
    <property type="entry name" value="HIT/MYND zinc finger-like"/>
    <property type="match status" value="1"/>
</dbReference>
<comment type="caution">
    <text evidence="6">The sequence shown here is derived from an EMBL/GenBank/DDBJ whole genome shotgun (WGS) entry which is preliminary data.</text>
</comment>
<evidence type="ECO:0000259" key="5">
    <source>
        <dbReference type="PROSITE" id="PS50865"/>
    </source>
</evidence>
<dbReference type="GO" id="GO:0008270">
    <property type="term" value="F:zinc ion binding"/>
    <property type="evidence" value="ECO:0007669"/>
    <property type="project" value="UniProtKB-KW"/>
</dbReference>
<keyword evidence="1" id="KW-0479">Metal-binding</keyword>
<dbReference type="Proteomes" id="UP000315522">
    <property type="component" value="Unassembled WGS sequence"/>
</dbReference>
<protein>
    <recommendedName>
        <fullName evidence="5">MYND-type domain-containing protein</fullName>
    </recommendedName>
</protein>
<evidence type="ECO:0000313" key="6">
    <source>
        <dbReference type="EMBL" id="TVY90972.1"/>
    </source>
</evidence>
<gene>
    <name evidence="6" type="primary">MSS51_1</name>
    <name evidence="6" type="ORF">LAWI1_G003650</name>
</gene>
<accession>A0A559MDC6</accession>
<sequence>MDHQDIPLCNGGPATVLRTPVLAIKHAICFTCLQSFPNLKKCMACKRVSYCSPECQKIDWQKAHKKPCKMLVQSNKRRAETPRTSRSWKQCLSEKWLDIVAFKAQNPKFTETQLRLLVYEPFCRHCYRSAAQLEAKNQLRPCQTCHIAAFCADCLQEHPTSECKAFQAVGQDETFAIQHYQMTQRDFEILCTEQPRKTYLPPSTATGWHDYFTRISDKEAYLSEVISEMQPATNDPTAIKLAGLMRLASGTSSMALTVLAALEAVFPDISTRTTIKLHFIGAAYPEFDGLRVFEELLHMLPSLKNLELTLVGFEMPERSTEDIMELKCCPTCTAASRTRSLRLWKGAYHDYLKRDGYEKPDLAIAFHTGFSQSMEEEWLPTVQYLAAAPHPTLFTSYNEKEMEEETAILDRFGANFLQRGEINKWKCLCPMLDVMEEMEGTFFFWHQYRYLVAGNKHMIDSARSY</sequence>
<dbReference type="InterPro" id="IPR046824">
    <property type="entry name" value="Mss51-like_C"/>
</dbReference>
<dbReference type="EMBL" id="QGML01000687">
    <property type="protein sequence ID" value="TVY90972.1"/>
    <property type="molecule type" value="Genomic_DNA"/>
</dbReference>
<dbReference type="PANTHER" id="PTHR46920:SF1">
    <property type="entry name" value="PROTEIN MSS51 HOMOLOG, MITOCHONDRIAL-RELATED"/>
    <property type="match status" value="1"/>
</dbReference>
<keyword evidence="7" id="KW-1185">Reference proteome</keyword>
<dbReference type="Gene3D" id="6.10.140.2220">
    <property type="match status" value="1"/>
</dbReference>
<reference evidence="6 7" key="1">
    <citation type="submission" date="2018-05" db="EMBL/GenBank/DDBJ databases">
        <title>Genome sequencing and assembly of the regulated plant pathogen Lachnellula willkommii and related sister species for the development of diagnostic species identification markers.</title>
        <authorList>
            <person name="Giroux E."/>
            <person name="Bilodeau G."/>
        </authorList>
    </citation>
    <scope>NUCLEOTIDE SEQUENCE [LARGE SCALE GENOMIC DNA]</scope>
    <source>
        <strain evidence="6 7">CBS 172.35</strain>
    </source>
</reference>
<dbReference type="PROSITE" id="PS50865">
    <property type="entry name" value="ZF_MYND_2"/>
    <property type="match status" value="1"/>
</dbReference>
<proteinExistence type="predicted"/>
<dbReference type="Pfam" id="PF01753">
    <property type="entry name" value="zf-MYND"/>
    <property type="match status" value="1"/>
</dbReference>
<evidence type="ECO:0000256" key="2">
    <source>
        <dbReference type="ARBA" id="ARBA00022771"/>
    </source>
</evidence>
<dbReference type="InterPro" id="IPR052839">
    <property type="entry name" value="Mito_gene_expr_regulator"/>
</dbReference>
<dbReference type="Pfam" id="PF20179">
    <property type="entry name" value="MSS51_C"/>
    <property type="match status" value="1"/>
</dbReference>
<organism evidence="6 7">
    <name type="scientific">Lachnellula willkommii</name>
    <dbReference type="NCBI Taxonomy" id="215461"/>
    <lineage>
        <taxon>Eukaryota</taxon>
        <taxon>Fungi</taxon>
        <taxon>Dikarya</taxon>
        <taxon>Ascomycota</taxon>
        <taxon>Pezizomycotina</taxon>
        <taxon>Leotiomycetes</taxon>
        <taxon>Helotiales</taxon>
        <taxon>Lachnaceae</taxon>
        <taxon>Lachnellula</taxon>
    </lineage>
</organism>
<evidence type="ECO:0000256" key="4">
    <source>
        <dbReference type="PROSITE-ProRule" id="PRU00134"/>
    </source>
</evidence>
<keyword evidence="2 4" id="KW-0863">Zinc-finger</keyword>
<dbReference type="AlphaFoldDB" id="A0A559MDC6"/>
<evidence type="ECO:0000256" key="1">
    <source>
        <dbReference type="ARBA" id="ARBA00022723"/>
    </source>
</evidence>
<dbReference type="PANTHER" id="PTHR46920">
    <property type="match status" value="1"/>
</dbReference>
<dbReference type="InterPro" id="IPR002893">
    <property type="entry name" value="Znf_MYND"/>
</dbReference>